<evidence type="ECO:0008006" key="4">
    <source>
        <dbReference type="Google" id="ProtNLM"/>
    </source>
</evidence>
<organism evidence="2 3">
    <name type="scientific">Salix suchowensis</name>
    <dbReference type="NCBI Taxonomy" id="1278906"/>
    <lineage>
        <taxon>Eukaryota</taxon>
        <taxon>Viridiplantae</taxon>
        <taxon>Streptophyta</taxon>
        <taxon>Embryophyta</taxon>
        <taxon>Tracheophyta</taxon>
        <taxon>Spermatophyta</taxon>
        <taxon>Magnoliopsida</taxon>
        <taxon>eudicotyledons</taxon>
        <taxon>Gunneridae</taxon>
        <taxon>Pentapetalae</taxon>
        <taxon>rosids</taxon>
        <taxon>fabids</taxon>
        <taxon>Malpighiales</taxon>
        <taxon>Salicaceae</taxon>
        <taxon>Saliceae</taxon>
        <taxon>Salix</taxon>
    </lineage>
</organism>
<proteinExistence type="predicted"/>
<evidence type="ECO:0000313" key="3">
    <source>
        <dbReference type="Proteomes" id="UP001141253"/>
    </source>
</evidence>
<feature type="non-terminal residue" evidence="2">
    <location>
        <position position="64"/>
    </location>
</feature>
<dbReference type="EMBL" id="JAPFFI010000007">
    <property type="protein sequence ID" value="KAJ6388225.1"/>
    <property type="molecule type" value="Genomic_DNA"/>
</dbReference>
<name>A0ABQ9BMJ2_9ROSI</name>
<evidence type="ECO:0000313" key="2">
    <source>
        <dbReference type="EMBL" id="KAJ6388225.1"/>
    </source>
</evidence>
<keyword evidence="1" id="KW-1133">Transmembrane helix</keyword>
<protein>
    <recommendedName>
        <fullName evidence="4">Secreted protein</fullName>
    </recommendedName>
</protein>
<sequence length="64" mass="7281">MWVSPKASLTSLILFFFLDTLDSFSILTCSNFLFFFFFSFPFAVTIATGLLDANICSSCRRLFT</sequence>
<comment type="caution">
    <text evidence="2">The sequence shown here is derived from an EMBL/GenBank/DDBJ whole genome shotgun (WGS) entry which is preliminary data.</text>
</comment>
<keyword evidence="1" id="KW-0472">Membrane</keyword>
<feature type="transmembrane region" description="Helical" evidence="1">
    <location>
        <begin position="33"/>
        <end position="51"/>
    </location>
</feature>
<keyword evidence="1" id="KW-0812">Transmembrane</keyword>
<gene>
    <name evidence="2" type="ORF">OIU77_026741</name>
</gene>
<evidence type="ECO:0000256" key="1">
    <source>
        <dbReference type="SAM" id="Phobius"/>
    </source>
</evidence>
<reference evidence="2" key="2">
    <citation type="journal article" date="2023" name="Int. J. Mol. Sci.">
        <title>De Novo Assembly and Annotation of 11 Diverse Shrub Willow (Salix) Genomes Reveals Novel Gene Organization in Sex-Linked Regions.</title>
        <authorList>
            <person name="Hyden B."/>
            <person name="Feng K."/>
            <person name="Yates T.B."/>
            <person name="Jawdy S."/>
            <person name="Cereghino C."/>
            <person name="Smart L.B."/>
            <person name="Muchero W."/>
        </authorList>
    </citation>
    <scope>NUCLEOTIDE SEQUENCE</scope>
    <source>
        <tissue evidence="2">Shoot tip</tissue>
    </source>
</reference>
<dbReference type="Proteomes" id="UP001141253">
    <property type="component" value="Chromosome 3"/>
</dbReference>
<accession>A0ABQ9BMJ2</accession>
<keyword evidence="3" id="KW-1185">Reference proteome</keyword>
<reference evidence="2" key="1">
    <citation type="submission" date="2022-10" db="EMBL/GenBank/DDBJ databases">
        <authorList>
            <person name="Hyden B.L."/>
            <person name="Feng K."/>
            <person name="Yates T."/>
            <person name="Jawdy S."/>
            <person name="Smart L.B."/>
            <person name="Muchero W."/>
        </authorList>
    </citation>
    <scope>NUCLEOTIDE SEQUENCE</scope>
    <source>
        <tissue evidence="2">Shoot tip</tissue>
    </source>
</reference>